<sequence>MSLSAGRKKKKGAEREAALSDDEASDFGSPMLAKASRRAAAAADDESDVPVKNLKVDDEADLEAENGEDEDEEELEEDEFVVERINTHMIDEDGSLKFQVKWEGWDKKSDLTWEPEENLEESASEILSAYFESIGGRESIFEESTTAARGKKRGRAASSAPTTVTKRSRRNGVHPMDTTPPASAKQWSPPAGSWEDEVLKIDFCQADPNGKLMIFLLWKNGTKTRHETSIVYKKCPQKMLQFYESHIKIITEEHKAEGEGTDVKWEQ</sequence>
<comment type="caution">
    <text evidence="6">The sequence shown here is derived from an EMBL/GenBank/DDBJ whole genome shotgun (WGS) entry which is preliminary data.</text>
</comment>
<dbReference type="InterPro" id="IPR016197">
    <property type="entry name" value="Chromo-like_dom_sf"/>
</dbReference>
<dbReference type="CDD" id="cd18657">
    <property type="entry name" value="CSD_Swi6"/>
    <property type="match status" value="1"/>
</dbReference>
<gene>
    <name evidence="6" type="ORF">ESCO_005686</name>
</gene>
<feature type="domain" description="Chromo" evidence="5">
    <location>
        <begin position="80"/>
        <end position="142"/>
    </location>
</feature>
<feature type="compositionally biased region" description="Acidic residues" evidence="4">
    <location>
        <begin position="58"/>
        <end position="77"/>
    </location>
</feature>
<dbReference type="Pfam" id="PF00385">
    <property type="entry name" value="Chromo"/>
    <property type="match status" value="1"/>
</dbReference>
<dbReference type="EMBL" id="LGSR01000019">
    <property type="protein sequence ID" value="KOS20041.1"/>
    <property type="molecule type" value="Genomic_DNA"/>
</dbReference>
<organism evidence="6 7">
    <name type="scientific">Escovopsis weberi</name>
    <dbReference type="NCBI Taxonomy" id="150374"/>
    <lineage>
        <taxon>Eukaryota</taxon>
        <taxon>Fungi</taxon>
        <taxon>Dikarya</taxon>
        <taxon>Ascomycota</taxon>
        <taxon>Pezizomycotina</taxon>
        <taxon>Sordariomycetes</taxon>
        <taxon>Hypocreomycetidae</taxon>
        <taxon>Hypocreales</taxon>
        <taxon>Hypocreaceae</taxon>
        <taxon>Escovopsis</taxon>
    </lineage>
</organism>
<dbReference type="Pfam" id="PF01393">
    <property type="entry name" value="Chromo_shadow"/>
    <property type="match status" value="1"/>
</dbReference>
<evidence type="ECO:0000256" key="3">
    <source>
        <dbReference type="ARBA" id="ARBA00023242"/>
    </source>
</evidence>
<dbReference type="GO" id="GO:0006338">
    <property type="term" value="P:chromatin remodeling"/>
    <property type="evidence" value="ECO:0007669"/>
    <property type="project" value="UniProtKB-ARBA"/>
</dbReference>
<comment type="subunit">
    <text evidence="2">Component of the NuA4 histone acetyltransferase complex.</text>
</comment>
<dbReference type="CDD" id="cd00024">
    <property type="entry name" value="CD_CSD"/>
    <property type="match status" value="1"/>
</dbReference>
<dbReference type="InterPro" id="IPR023779">
    <property type="entry name" value="Chromodomain_CS"/>
</dbReference>
<evidence type="ECO:0000256" key="4">
    <source>
        <dbReference type="SAM" id="MobiDB-lite"/>
    </source>
</evidence>
<feature type="compositionally biased region" description="Basic residues" evidence="4">
    <location>
        <begin position="1"/>
        <end position="12"/>
    </location>
</feature>
<dbReference type="InterPro" id="IPR000953">
    <property type="entry name" value="Chromo/chromo_shadow_dom"/>
</dbReference>
<evidence type="ECO:0000259" key="5">
    <source>
        <dbReference type="PROSITE" id="PS50013"/>
    </source>
</evidence>
<dbReference type="PROSITE" id="PS50013">
    <property type="entry name" value="CHROMO_2"/>
    <property type="match status" value="1"/>
</dbReference>
<feature type="region of interest" description="Disordered" evidence="4">
    <location>
        <begin position="144"/>
        <end position="191"/>
    </location>
</feature>
<evidence type="ECO:0000313" key="6">
    <source>
        <dbReference type="EMBL" id="KOS20041.1"/>
    </source>
</evidence>
<dbReference type="Proteomes" id="UP000053831">
    <property type="component" value="Unassembled WGS sequence"/>
</dbReference>
<dbReference type="AlphaFoldDB" id="A0A0M8N533"/>
<dbReference type="InterPro" id="IPR051219">
    <property type="entry name" value="Heterochromatin_chromo-domain"/>
</dbReference>
<dbReference type="GO" id="GO:0000792">
    <property type="term" value="C:heterochromatin"/>
    <property type="evidence" value="ECO:0007669"/>
    <property type="project" value="UniProtKB-ARBA"/>
</dbReference>
<dbReference type="Gene3D" id="2.40.50.40">
    <property type="match status" value="2"/>
</dbReference>
<reference evidence="6 7" key="1">
    <citation type="submission" date="2015-07" db="EMBL/GenBank/DDBJ databases">
        <title>The genome of the fungus Escovopsis weberi, a specialized disease agent of ant agriculture.</title>
        <authorList>
            <person name="de Man T.J."/>
            <person name="Stajich J.E."/>
            <person name="Kubicek C.P."/>
            <person name="Chenthamara K."/>
            <person name="Atanasova L."/>
            <person name="Druzhinina I.S."/>
            <person name="Birnbaum S."/>
            <person name="Barribeau S.M."/>
            <person name="Teiling C."/>
            <person name="Suen G."/>
            <person name="Currie C."/>
            <person name="Gerardo N.M."/>
        </authorList>
    </citation>
    <scope>NUCLEOTIDE SEQUENCE [LARGE SCALE GENOMIC DNA]</scope>
</reference>
<dbReference type="PROSITE" id="PS00598">
    <property type="entry name" value="CHROMO_1"/>
    <property type="match status" value="1"/>
</dbReference>
<evidence type="ECO:0000313" key="7">
    <source>
        <dbReference type="Proteomes" id="UP000053831"/>
    </source>
</evidence>
<feature type="region of interest" description="Disordered" evidence="4">
    <location>
        <begin position="1"/>
        <end position="77"/>
    </location>
</feature>
<dbReference type="STRING" id="150374.A0A0M8N533"/>
<dbReference type="SMART" id="SM00298">
    <property type="entry name" value="CHROMO"/>
    <property type="match status" value="1"/>
</dbReference>
<accession>A0A0M8N533</accession>
<dbReference type="InterPro" id="IPR017984">
    <property type="entry name" value="Chromo_dom_subgr"/>
</dbReference>
<name>A0A0M8N533_ESCWE</name>
<comment type="subcellular location">
    <subcellularLocation>
        <location evidence="1">Nucleus</location>
    </subcellularLocation>
</comment>
<dbReference type="PANTHER" id="PTHR22812">
    <property type="entry name" value="CHROMOBOX PROTEIN"/>
    <property type="match status" value="1"/>
</dbReference>
<keyword evidence="3" id="KW-0539">Nucleus</keyword>
<keyword evidence="7" id="KW-1185">Reference proteome</keyword>
<dbReference type="GO" id="GO:0005634">
    <property type="term" value="C:nucleus"/>
    <property type="evidence" value="ECO:0007669"/>
    <property type="project" value="UniProtKB-SubCell"/>
</dbReference>
<dbReference type="PRINTS" id="PR00504">
    <property type="entry name" value="CHROMODOMAIN"/>
</dbReference>
<dbReference type="SUPFAM" id="SSF54160">
    <property type="entry name" value="Chromo domain-like"/>
    <property type="match status" value="2"/>
</dbReference>
<dbReference type="SMART" id="SM00300">
    <property type="entry name" value="ChSh"/>
    <property type="match status" value="1"/>
</dbReference>
<protein>
    <submittedName>
        <fullName evidence="6">Chromo domain-containing protein 2</fullName>
    </submittedName>
</protein>
<evidence type="ECO:0000256" key="2">
    <source>
        <dbReference type="ARBA" id="ARBA00011353"/>
    </source>
</evidence>
<dbReference type="OrthoDB" id="433924at2759"/>
<dbReference type="InterPro" id="IPR008251">
    <property type="entry name" value="Chromo_shadow_dom"/>
</dbReference>
<evidence type="ECO:0000256" key="1">
    <source>
        <dbReference type="ARBA" id="ARBA00004123"/>
    </source>
</evidence>
<proteinExistence type="predicted"/>
<dbReference type="InterPro" id="IPR023780">
    <property type="entry name" value="Chromo_domain"/>
</dbReference>